<evidence type="ECO:0000256" key="4">
    <source>
        <dbReference type="ARBA" id="ARBA00023139"/>
    </source>
</evidence>
<evidence type="ECO:0000256" key="6">
    <source>
        <dbReference type="SAM" id="SignalP"/>
    </source>
</evidence>
<dbReference type="RefSeq" id="WP_124799887.1">
    <property type="nucleotide sequence ID" value="NZ_CP034170.1"/>
</dbReference>
<dbReference type="EMBL" id="CP034170">
    <property type="protein sequence ID" value="AZI58983.1"/>
    <property type="molecule type" value="Genomic_DNA"/>
</dbReference>
<dbReference type="Proteomes" id="UP000268084">
    <property type="component" value="Chromosome"/>
</dbReference>
<dbReference type="AlphaFoldDB" id="A0A3G8ZNZ6"/>
<dbReference type="OrthoDB" id="3226017at2"/>
<proteinExistence type="predicted"/>
<evidence type="ECO:0000256" key="1">
    <source>
        <dbReference type="ARBA" id="ARBA00022475"/>
    </source>
</evidence>
<reference evidence="7 8" key="1">
    <citation type="submission" date="2018-11" db="EMBL/GenBank/DDBJ databases">
        <authorList>
            <person name="Da X."/>
        </authorList>
    </citation>
    <scope>NUCLEOTIDE SEQUENCE [LARGE SCALE GENOMIC DNA]</scope>
    <source>
        <strain evidence="7 8">S14-144</strain>
    </source>
</reference>
<reference evidence="7 8" key="2">
    <citation type="submission" date="2018-12" db="EMBL/GenBank/DDBJ databases">
        <title>Nakamurella antarcticus sp. nov., isolated from Antarctica South Shetland Islands soil.</title>
        <authorList>
            <person name="Peng F."/>
        </authorList>
    </citation>
    <scope>NUCLEOTIDE SEQUENCE [LARGE SCALE GENOMIC DNA]</scope>
    <source>
        <strain evidence="7 8">S14-144</strain>
    </source>
</reference>
<evidence type="ECO:0000313" key="8">
    <source>
        <dbReference type="Proteomes" id="UP000268084"/>
    </source>
</evidence>
<keyword evidence="4" id="KW-0564">Palmitate</keyword>
<gene>
    <name evidence="7" type="ORF">EH165_13340</name>
</gene>
<sequence>MAKIRRSVALAAVLTGAIALASCSSGTSTTTSSDSASSCAPAGGKVDLTFWNWGTGMDKAVDLWNEKNPDIHVDLKTVPNGNAGTYQNLFNGLKAGTAPDIAPIEYDTVASFRLVNGLKDISGCADVGTSASKFVDWTWSQVSEGKNVFAVPQDIGPLGLYYRKDIFDKYGLAAPTTWQEYYDDAVKLKAADPSYEITHFSQTDPNWFTGLLWQNSAKLFGTQGDKWQVSIDSPQAQEVAAYWQKMIDQKLVSTDLQGFSEALSKAWDTDKVLTWVSAPWGWSTIRDGAPDTSGKWAVAPIPQWKAGDTANGNWGGSSTAVMATSKHPYEAAKFLLWLNSDPEAVAILIKETGIYPASKAGADDSALTSGVEFYGGQKIFDTFKTAAAQVNNDFTWGPTMTDTYRFMADGIANALAGKGTLQDTLKDAQAKTIDSIKAQGLQVVN</sequence>
<dbReference type="PANTHER" id="PTHR43649">
    <property type="entry name" value="ARABINOSE-BINDING PROTEIN-RELATED"/>
    <property type="match status" value="1"/>
</dbReference>
<keyword evidence="3" id="KW-0472">Membrane</keyword>
<name>A0A3G8ZNZ6_9ACTN</name>
<evidence type="ECO:0000256" key="5">
    <source>
        <dbReference type="ARBA" id="ARBA00023288"/>
    </source>
</evidence>
<evidence type="ECO:0000313" key="7">
    <source>
        <dbReference type="EMBL" id="AZI58983.1"/>
    </source>
</evidence>
<dbReference type="Gene3D" id="3.40.190.10">
    <property type="entry name" value="Periplasmic binding protein-like II"/>
    <property type="match status" value="3"/>
</dbReference>
<dbReference type="InterPro" id="IPR006059">
    <property type="entry name" value="SBP"/>
</dbReference>
<organism evidence="7 8">
    <name type="scientific">Nakamurella antarctica</name>
    <dbReference type="NCBI Taxonomy" id="1902245"/>
    <lineage>
        <taxon>Bacteria</taxon>
        <taxon>Bacillati</taxon>
        <taxon>Actinomycetota</taxon>
        <taxon>Actinomycetes</taxon>
        <taxon>Nakamurellales</taxon>
        <taxon>Nakamurellaceae</taxon>
        <taxon>Nakamurella</taxon>
    </lineage>
</organism>
<feature type="signal peptide" evidence="6">
    <location>
        <begin position="1"/>
        <end position="21"/>
    </location>
</feature>
<keyword evidence="2 6" id="KW-0732">Signal</keyword>
<keyword evidence="8" id="KW-1185">Reference proteome</keyword>
<dbReference type="InterPro" id="IPR050490">
    <property type="entry name" value="Bact_solute-bd_prot1"/>
</dbReference>
<feature type="chain" id="PRO_5039012443" evidence="6">
    <location>
        <begin position="22"/>
        <end position="445"/>
    </location>
</feature>
<dbReference type="PROSITE" id="PS51257">
    <property type="entry name" value="PROKAR_LIPOPROTEIN"/>
    <property type="match status" value="1"/>
</dbReference>
<protein>
    <submittedName>
        <fullName evidence="7">Extracellular solute-binding protein</fullName>
    </submittedName>
</protein>
<keyword evidence="5" id="KW-0449">Lipoprotein</keyword>
<dbReference type="Pfam" id="PF01547">
    <property type="entry name" value="SBP_bac_1"/>
    <property type="match status" value="1"/>
</dbReference>
<dbReference type="SUPFAM" id="SSF53850">
    <property type="entry name" value="Periplasmic binding protein-like II"/>
    <property type="match status" value="1"/>
</dbReference>
<evidence type="ECO:0000256" key="2">
    <source>
        <dbReference type="ARBA" id="ARBA00022729"/>
    </source>
</evidence>
<dbReference type="KEGG" id="nak:EH165_13340"/>
<keyword evidence="1" id="KW-1003">Cell membrane</keyword>
<dbReference type="PANTHER" id="PTHR43649:SF33">
    <property type="entry name" value="POLYGALACTURONAN_RHAMNOGALACTURONAN-BINDING PROTEIN YTCQ"/>
    <property type="match status" value="1"/>
</dbReference>
<evidence type="ECO:0000256" key="3">
    <source>
        <dbReference type="ARBA" id="ARBA00023136"/>
    </source>
</evidence>
<accession>A0A3G8ZNZ6</accession>